<dbReference type="AlphaFoldDB" id="A0A553PQC2"/>
<keyword evidence="14" id="KW-0539">Nucleus</keyword>
<keyword evidence="11" id="KW-0106">Calcium</keyword>
<evidence type="ECO:0000256" key="10">
    <source>
        <dbReference type="ARBA" id="ARBA00022737"/>
    </source>
</evidence>
<evidence type="ECO:0000313" key="19">
    <source>
        <dbReference type="Proteomes" id="UP000318571"/>
    </source>
</evidence>
<dbReference type="InterPro" id="IPR018247">
    <property type="entry name" value="EF_Hand_1_Ca_BS"/>
</dbReference>
<dbReference type="GO" id="GO:0005509">
    <property type="term" value="F:calcium ion binding"/>
    <property type="evidence" value="ECO:0007669"/>
    <property type="project" value="InterPro"/>
</dbReference>
<dbReference type="EMBL" id="VCGU01000002">
    <property type="protein sequence ID" value="TRY79882.1"/>
    <property type="molecule type" value="Genomic_DNA"/>
</dbReference>
<keyword evidence="12" id="KW-0653">Protein transport</keyword>
<keyword evidence="5" id="KW-1003">Cell membrane</keyword>
<gene>
    <name evidence="18" type="ORF">TCAL_16059</name>
</gene>
<dbReference type="PROSITE" id="PS50222">
    <property type="entry name" value="EF_HAND_2"/>
    <property type="match status" value="2"/>
</dbReference>
<dbReference type="GO" id="GO:0005737">
    <property type="term" value="C:cytoplasm"/>
    <property type="evidence" value="ECO:0007669"/>
    <property type="project" value="UniProtKB-SubCell"/>
</dbReference>
<evidence type="ECO:0000256" key="11">
    <source>
        <dbReference type="ARBA" id="ARBA00022837"/>
    </source>
</evidence>
<dbReference type="CDD" id="cd00051">
    <property type="entry name" value="EFh"/>
    <property type="match status" value="1"/>
</dbReference>
<feature type="domain" description="EF-hand" evidence="17">
    <location>
        <begin position="127"/>
        <end position="162"/>
    </location>
</feature>
<evidence type="ECO:0000256" key="7">
    <source>
        <dbReference type="ARBA" id="ARBA00022553"/>
    </source>
</evidence>
<dbReference type="SUPFAM" id="SSF47473">
    <property type="entry name" value="EF-hand"/>
    <property type="match status" value="1"/>
</dbReference>
<sequence>MESCSKDTKCTSHYLTFLFSMGLIWSKSEYELSPEMLKKVKTETGFSTRQVHRLFSRFQQLDHDNTQYLTKEDLHHIKEIILNPVGDRIVDFFFVGNIEHLTFPMFARIFAIFRPLKKHTPNSDINSRESKLKLLFSLVDSNEDGSICKEDLFELLEMMMGAKLGEEQLHLIVDRVLSEADEDQDGLISLDEFRKVTEDLDVQTELSFISFS</sequence>
<evidence type="ECO:0000256" key="2">
    <source>
        <dbReference type="ARBA" id="ARBA00004236"/>
    </source>
</evidence>
<dbReference type="STRING" id="6832.A0A553PQC2"/>
<keyword evidence="6" id="KW-0963">Cytoplasm</keyword>
<evidence type="ECO:0000256" key="13">
    <source>
        <dbReference type="ARBA" id="ARBA00023136"/>
    </source>
</evidence>
<accession>A0A553PQC2</accession>
<evidence type="ECO:0000256" key="16">
    <source>
        <dbReference type="ARBA" id="ARBA00038164"/>
    </source>
</evidence>
<keyword evidence="10" id="KW-0677">Repeat</keyword>
<evidence type="ECO:0000256" key="6">
    <source>
        <dbReference type="ARBA" id="ARBA00022490"/>
    </source>
</evidence>
<evidence type="ECO:0000256" key="8">
    <source>
        <dbReference type="ARBA" id="ARBA00022707"/>
    </source>
</evidence>
<feature type="domain" description="EF-hand" evidence="17">
    <location>
        <begin position="168"/>
        <end position="203"/>
    </location>
</feature>
<comment type="subcellular location">
    <subcellularLocation>
        <location evidence="2">Cell membrane</location>
    </subcellularLocation>
    <subcellularLocation>
        <location evidence="3">Cytoplasm</location>
    </subcellularLocation>
    <subcellularLocation>
        <location evidence="1">Nucleus</location>
    </subcellularLocation>
</comment>
<dbReference type="PROSITE" id="PS00018">
    <property type="entry name" value="EF_HAND_1"/>
    <property type="match status" value="3"/>
</dbReference>
<keyword evidence="9" id="KW-0479">Metal-binding</keyword>
<keyword evidence="19" id="KW-1185">Reference proteome</keyword>
<evidence type="ECO:0000256" key="3">
    <source>
        <dbReference type="ARBA" id="ARBA00004496"/>
    </source>
</evidence>
<evidence type="ECO:0000256" key="1">
    <source>
        <dbReference type="ARBA" id="ARBA00004123"/>
    </source>
</evidence>
<comment type="caution">
    <text evidence="18">The sequence shown here is derived from an EMBL/GenBank/DDBJ whole genome shotgun (WGS) entry which is preliminary data.</text>
</comment>
<dbReference type="GO" id="GO:0005886">
    <property type="term" value="C:plasma membrane"/>
    <property type="evidence" value="ECO:0007669"/>
    <property type="project" value="UniProtKB-SubCell"/>
</dbReference>
<keyword evidence="4" id="KW-0813">Transport</keyword>
<evidence type="ECO:0000256" key="14">
    <source>
        <dbReference type="ARBA" id="ARBA00023242"/>
    </source>
</evidence>
<evidence type="ECO:0000313" key="18">
    <source>
        <dbReference type="EMBL" id="TRY79882.1"/>
    </source>
</evidence>
<reference evidence="18 19" key="1">
    <citation type="journal article" date="2018" name="Nat. Ecol. Evol.">
        <title>Genomic signatures of mitonuclear coevolution across populations of Tigriopus californicus.</title>
        <authorList>
            <person name="Barreto F.S."/>
            <person name="Watson E.T."/>
            <person name="Lima T.G."/>
            <person name="Willett C.S."/>
            <person name="Edmands S."/>
            <person name="Li W."/>
            <person name="Burton R.S."/>
        </authorList>
    </citation>
    <scope>NUCLEOTIDE SEQUENCE [LARGE SCALE GENOMIC DNA]</scope>
    <source>
        <strain evidence="18 19">San Diego</strain>
    </source>
</reference>
<evidence type="ECO:0000256" key="9">
    <source>
        <dbReference type="ARBA" id="ARBA00022723"/>
    </source>
</evidence>
<dbReference type="GO" id="GO:0015031">
    <property type="term" value="P:protein transport"/>
    <property type="evidence" value="ECO:0007669"/>
    <property type="project" value="UniProtKB-KW"/>
</dbReference>
<evidence type="ECO:0000256" key="15">
    <source>
        <dbReference type="ARBA" id="ARBA00023288"/>
    </source>
</evidence>
<keyword evidence="15" id="KW-0449">Lipoprotein</keyword>
<dbReference type="GO" id="GO:0005634">
    <property type="term" value="C:nucleus"/>
    <property type="evidence" value="ECO:0007669"/>
    <property type="project" value="UniProtKB-SubCell"/>
</dbReference>
<comment type="similarity">
    <text evidence="16">Belongs to the calcineurin regulatory subunit family. CHP subfamily.</text>
</comment>
<proteinExistence type="inferred from homology"/>
<dbReference type="OMA" id="CTSHYLT"/>
<dbReference type="InterPro" id="IPR051875">
    <property type="entry name" value="Calcineurin_B_homologous"/>
</dbReference>
<keyword evidence="7" id="KW-0597">Phosphoprotein</keyword>
<name>A0A553PQC2_TIGCA</name>
<evidence type="ECO:0000259" key="17">
    <source>
        <dbReference type="PROSITE" id="PS50222"/>
    </source>
</evidence>
<keyword evidence="8" id="KW-0519">Myristate</keyword>
<dbReference type="Pfam" id="PF13499">
    <property type="entry name" value="EF-hand_7"/>
    <property type="match status" value="1"/>
</dbReference>
<protein>
    <recommendedName>
        <fullName evidence="17">EF-hand domain-containing protein</fullName>
    </recommendedName>
</protein>
<evidence type="ECO:0000256" key="4">
    <source>
        <dbReference type="ARBA" id="ARBA00022448"/>
    </source>
</evidence>
<organism evidence="18 19">
    <name type="scientific">Tigriopus californicus</name>
    <name type="common">Marine copepod</name>
    <dbReference type="NCBI Taxonomy" id="6832"/>
    <lineage>
        <taxon>Eukaryota</taxon>
        <taxon>Metazoa</taxon>
        <taxon>Ecdysozoa</taxon>
        <taxon>Arthropoda</taxon>
        <taxon>Crustacea</taxon>
        <taxon>Multicrustacea</taxon>
        <taxon>Hexanauplia</taxon>
        <taxon>Copepoda</taxon>
        <taxon>Harpacticoida</taxon>
        <taxon>Harpacticidae</taxon>
        <taxon>Tigriopus</taxon>
    </lineage>
</organism>
<dbReference type="Gene3D" id="1.10.238.10">
    <property type="entry name" value="EF-hand"/>
    <property type="match status" value="1"/>
</dbReference>
<dbReference type="SMART" id="SM00054">
    <property type="entry name" value="EFh"/>
    <property type="match status" value="3"/>
</dbReference>
<dbReference type="InterPro" id="IPR002048">
    <property type="entry name" value="EF_hand_dom"/>
</dbReference>
<evidence type="ECO:0000256" key="5">
    <source>
        <dbReference type="ARBA" id="ARBA00022475"/>
    </source>
</evidence>
<dbReference type="InterPro" id="IPR011992">
    <property type="entry name" value="EF-hand-dom_pair"/>
</dbReference>
<dbReference type="PANTHER" id="PTHR46002">
    <property type="entry name" value="EG:114D9.1 PROTEIN-RELATED"/>
    <property type="match status" value="1"/>
</dbReference>
<dbReference type="Proteomes" id="UP000318571">
    <property type="component" value="Chromosome 6"/>
</dbReference>
<keyword evidence="13" id="KW-0472">Membrane</keyword>
<evidence type="ECO:0000256" key="12">
    <source>
        <dbReference type="ARBA" id="ARBA00022927"/>
    </source>
</evidence>